<evidence type="ECO:0000313" key="1">
    <source>
        <dbReference type="EMBL" id="CAI2197213.1"/>
    </source>
</evidence>
<protein>
    <submittedName>
        <fullName evidence="1">14441_t:CDS:1</fullName>
    </submittedName>
</protein>
<dbReference type="Proteomes" id="UP001153678">
    <property type="component" value="Unassembled WGS sequence"/>
</dbReference>
<feature type="non-terminal residue" evidence="1">
    <location>
        <position position="1"/>
    </location>
</feature>
<gene>
    <name evidence="1" type="ORF">FWILDA_LOCUS17964</name>
</gene>
<sequence length="143" mass="16467">MGTLPTKVAHNSQEFLIQKIQIQRKKIVNQNRIIHTLQAQLQKIVDEKGEKVSEELDQIAQKVVNEAISIYSRAGHSAYETMKSIMRLPSISTIKSYMNENQQHSEWQNKTAYHILKKMAIENINNDGQIGFFSHDSFKIQKG</sequence>
<organism evidence="1 2">
    <name type="scientific">Funneliformis geosporum</name>
    <dbReference type="NCBI Taxonomy" id="1117311"/>
    <lineage>
        <taxon>Eukaryota</taxon>
        <taxon>Fungi</taxon>
        <taxon>Fungi incertae sedis</taxon>
        <taxon>Mucoromycota</taxon>
        <taxon>Glomeromycotina</taxon>
        <taxon>Glomeromycetes</taxon>
        <taxon>Glomerales</taxon>
        <taxon>Glomeraceae</taxon>
        <taxon>Funneliformis</taxon>
    </lineage>
</organism>
<keyword evidence="2" id="KW-1185">Reference proteome</keyword>
<dbReference type="AlphaFoldDB" id="A0A9W4T934"/>
<reference evidence="1" key="1">
    <citation type="submission" date="2022-08" db="EMBL/GenBank/DDBJ databases">
        <authorList>
            <person name="Kallberg Y."/>
            <person name="Tangrot J."/>
            <person name="Rosling A."/>
        </authorList>
    </citation>
    <scope>NUCLEOTIDE SEQUENCE</scope>
    <source>
        <strain evidence="1">Wild A</strain>
    </source>
</reference>
<dbReference type="EMBL" id="CAMKVN010015847">
    <property type="protein sequence ID" value="CAI2197213.1"/>
    <property type="molecule type" value="Genomic_DNA"/>
</dbReference>
<proteinExistence type="predicted"/>
<evidence type="ECO:0000313" key="2">
    <source>
        <dbReference type="Proteomes" id="UP001153678"/>
    </source>
</evidence>
<dbReference type="OrthoDB" id="2439580at2759"/>
<accession>A0A9W4T934</accession>
<comment type="caution">
    <text evidence="1">The sequence shown here is derived from an EMBL/GenBank/DDBJ whole genome shotgun (WGS) entry which is preliminary data.</text>
</comment>
<name>A0A9W4T934_9GLOM</name>